<proteinExistence type="predicted"/>
<keyword evidence="1" id="KW-0732">Signal</keyword>
<name>A0A0E9ML69_9SPHN</name>
<keyword evidence="3" id="KW-1185">Reference proteome</keyword>
<reference evidence="2 3" key="1">
    <citation type="submission" date="2015-04" db="EMBL/GenBank/DDBJ databases">
        <title>Whole genome shotgun sequence of Sphingomonas changbaiensis NBRC 104936.</title>
        <authorList>
            <person name="Katano-Makiyama Y."/>
            <person name="Hosoyama A."/>
            <person name="Hashimoto M."/>
            <person name="Noguchi M."/>
            <person name="Tsuchikane K."/>
            <person name="Ohji S."/>
            <person name="Yamazoe A."/>
            <person name="Ichikawa N."/>
            <person name="Kimura A."/>
            <person name="Fujita N."/>
        </authorList>
    </citation>
    <scope>NUCLEOTIDE SEQUENCE [LARGE SCALE GENOMIC DNA]</scope>
    <source>
        <strain evidence="2 3">NBRC 104936</strain>
    </source>
</reference>
<dbReference type="EMBL" id="BBWU01000001">
    <property type="protein sequence ID" value="GAO37860.1"/>
    <property type="molecule type" value="Genomic_DNA"/>
</dbReference>
<evidence type="ECO:0000313" key="3">
    <source>
        <dbReference type="Proteomes" id="UP000033202"/>
    </source>
</evidence>
<evidence type="ECO:0000256" key="1">
    <source>
        <dbReference type="SAM" id="SignalP"/>
    </source>
</evidence>
<dbReference type="OrthoDB" id="9962511at2"/>
<accession>A0A0E9ML69</accession>
<dbReference type="RefSeq" id="WP_046346729.1">
    <property type="nucleotide sequence ID" value="NZ_BBWU01000001.1"/>
</dbReference>
<evidence type="ECO:0000313" key="2">
    <source>
        <dbReference type="EMBL" id="GAO37860.1"/>
    </source>
</evidence>
<sequence length="139" mass="14373">MRKQFYFVLGLGLLVSADAALAQSAAAGVAAGKEVVDIIRSLTGGGPCTRHLYNKSNSFWLFTGSGGSGMCEKGCAIAPNTAIPISYSTTSMSIDLQGPGYHDGFTVTGRGDCVYIQHNGNTGKAVLNDPANGDIVLIN</sequence>
<comment type="caution">
    <text evidence="2">The sequence shown here is derived from an EMBL/GenBank/DDBJ whole genome shotgun (WGS) entry which is preliminary data.</text>
</comment>
<feature type="signal peptide" evidence="1">
    <location>
        <begin position="1"/>
        <end position="22"/>
    </location>
</feature>
<protein>
    <submittedName>
        <fullName evidence="2">Uncharacterized protein</fullName>
    </submittedName>
</protein>
<gene>
    <name evidence="2" type="ORF">SCH01S_01_00230</name>
</gene>
<feature type="chain" id="PRO_5002429362" evidence="1">
    <location>
        <begin position="23"/>
        <end position="139"/>
    </location>
</feature>
<dbReference type="Proteomes" id="UP000033202">
    <property type="component" value="Unassembled WGS sequence"/>
</dbReference>
<organism evidence="2 3">
    <name type="scientific">Sphingomonas changbaiensis NBRC 104936</name>
    <dbReference type="NCBI Taxonomy" id="1219043"/>
    <lineage>
        <taxon>Bacteria</taxon>
        <taxon>Pseudomonadati</taxon>
        <taxon>Pseudomonadota</taxon>
        <taxon>Alphaproteobacteria</taxon>
        <taxon>Sphingomonadales</taxon>
        <taxon>Sphingomonadaceae</taxon>
        <taxon>Sphingomonas</taxon>
    </lineage>
</organism>
<dbReference type="AlphaFoldDB" id="A0A0E9ML69"/>